<dbReference type="Proteomes" id="UP001600941">
    <property type="component" value="Unassembled WGS sequence"/>
</dbReference>
<reference evidence="3 4" key="1">
    <citation type="submission" date="2024-04" db="EMBL/GenBank/DDBJ databases">
        <title>Defined microbial consortia suppress multidrug-resistant proinflammatory Enterobacteriaceae via ecological control.</title>
        <authorList>
            <person name="Furuichi M."/>
            <person name="Kawaguchi T."/>
            <person name="Pust M."/>
            <person name="Yasuma K."/>
            <person name="Plichta D."/>
            <person name="Hasegawa N."/>
            <person name="Ohya T."/>
            <person name="Bhattarai S."/>
            <person name="Sasajima S."/>
            <person name="Aoto Y."/>
            <person name="Tuganbaev T."/>
            <person name="Yaginuma M."/>
            <person name="Ueda M."/>
            <person name="Okahashi N."/>
            <person name="Amafuji K."/>
            <person name="Kiridooshi Y."/>
            <person name="Sugita K."/>
            <person name="Strazar M."/>
            <person name="Skelly A."/>
            <person name="Suda W."/>
            <person name="Hattori M."/>
            <person name="Nakamoto N."/>
            <person name="Caballero S."/>
            <person name="Norman J."/>
            <person name="Olle B."/>
            <person name="Tanoue T."/>
            <person name="Arita M."/>
            <person name="Bucci V."/>
            <person name="Atarashi K."/>
            <person name="Xavier R."/>
            <person name="Honda K."/>
        </authorList>
    </citation>
    <scope>NUCLEOTIDE SEQUENCE [LARGE SCALE GENOMIC DNA]</scope>
    <source>
        <strain evidence="4">k34-0107-D12</strain>
    </source>
</reference>
<feature type="transmembrane region" description="Helical" evidence="1">
    <location>
        <begin position="57"/>
        <end position="78"/>
    </location>
</feature>
<keyword evidence="1" id="KW-0812">Transmembrane</keyword>
<comment type="caution">
    <text evidence="3">The sequence shown here is derived from an EMBL/GenBank/DDBJ whole genome shotgun (WGS) entry which is preliminary data.</text>
</comment>
<evidence type="ECO:0000313" key="3">
    <source>
        <dbReference type="EMBL" id="GAA6502198.1"/>
    </source>
</evidence>
<organism evidence="3 4">
    <name type="scientific">Blautia parvula</name>
    <dbReference type="NCBI Taxonomy" id="2877527"/>
    <lineage>
        <taxon>Bacteria</taxon>
        <taxon>Bacillati</taxon>
        <taxon>Bacillota</taxon>
        <taxon>Clostridia</taxon>
        <taxon>Lachnospirales</taxon>
        <taxon>Lachnospiraceae</taxon>
        <taxon>Blautia</taxon>
    </lineage>
</organism>
<feature type="transmembrane region" description="Helical" evidence="1">
    <location>
        <begin position="12"/>
        <end position="37"/>
    </location>
</feature>
<sequence length="277" mass="31055">MIEKAKTLLLSLTPIALMYIIQIAAALGGQVLILLTGQFMTAIHVYQSPVMDYVVNQYVYIVSAASYGIFLLAGYFWYRRVMADRRAAYLERGHKAALNSGAILGIFFVALFIQFAVTSLLNILAVVAPNLMGHYMEVMKGLGMAEPSILSMFYVVVMAPLAEELLMRGLCLKILERSFPFWAANFLQALFFGLYHMNLIQGCYAFLMGLILGRLVKKYGTLKASMLCHFIINFSGQVISVINFSVLGIFLGTLVCAGVLVVLYIWEKRKNEDYLYR</sequence>
<evidence type="ECO:0000256" key="1">
    <source>
        <dbReference type="SAM" id="Phobius"/>
    </source>
</evidence>
<feature type="transmembrane region" description="Helical" evidence="1">
    <location>
        <begin position="199"/>
        <end position="217"/>
    </location>
</feature>
<dbReference type="InterPro" id="IPR052710">
    <property type="entry name" value="CAAX_protease"/>
</dbReference>
<gene>
    <name evidence="3" type="ORF">K340107D12_50140</name>
</gene>
<feature type="transmembrane region" description="Helical" evidence="1">
    <location>
        <begin position="98"/>
        <end position="124"/>
    </location>
</feature>
<dbReference type="Pfam" id="PF02517">
    <property type="entry name" value="Rce1-like"/>
    <property type="match status" value="1"/>
</dbReference>
<feature type="transmembrane region" description="Helical" evidence="1">
    <location>
        <begin position="144"/>
        <end position="162"/>
    </location>
</feature>
<dbReference type="PANTHER" id="PTHR36435:SF1">
    <property type="entry name" value="CAAX AMINO TERMINAL PROTEASE FAMILY PROTEIN"/>
    <property type="match status" value="1"/>
</dbReference>
<protein>
    <recommendedName>
        <fullName evidence="2">CAAX prenyl protease 2/Lysostaphin resistance protein A-like domain-containing protein</fullName>
    </recommendedName>
</protein>
<proteinExistence type="predicted"/>
<dbReference type="InterPro" id="IPR003675">
    <property type="entry name" value="Rce1/LyrA-like_dom"/>
</dbReference>
<dbReference type="RefSeq" id="WP_148393533.1">
    <property type="nucleotide sequence ID" value="NZ_BAABZQ010000001.1"/>
</dbReference>
<name>A0ABQ0C071_9FIRM</name>
<dbReference type="PANTHER" id="PTHR36435">
    <property type="entry name" value="SLR1288 PROTEIN"/>
    <property type="match status" value="1"/>
</dbReference>
<keyword evidence="1" id="KW-1133">Transmembrane helix</keyword>
<accession>A0ABQ0C071</accession>
<keyword evidence="4" id="KW-1185">Reference proteome</keyword>
<dbReference type="EMBL" id="BAABZQ010000001">
    <property type="protein sequence ID" value="GAA6502198.1"/>
    <property type="molecule type" value="Genomic_DNA"/>
</dbReference>
<keyword evidence="1" id="KW-0472">Membrane</keyword>
<evidence type="ECO:0000259" key="2">
    <source>
        <dbReference type="Pfam" id="PF02517"/>
    </source>
</evidence>
<evidence type="ECO:0000313" key="4">
    <source>
        <dbReference type="Proteomes" id="UP001600941"/>
    </source>
</evidence>
<feature type="transmembrane region" description="Helical" evidence="1">
    <location>
        <begin position="238"/>
        <end position="266"/>
    </location>
</feature>
<feature type="domain" description="CAAX prenyl protease 2/Lysostaphin resistance protein A-like" evidence="2">
    <location>
        <begin position="148"/>
        <end position="234"/>
    </location>
</feature>